<evidence type="ECO:0000313" key="4">
    <source>
        <dbReference type="EMBL" id="SNY37108.1"/>
    </source>
</evidence>
<dbReference type="PANTHER" id="PTHR30055:SF235">
    <property type="entry name" value="TRANSCRIPTIONAL REGULATORY PROTEIN"/>
    <property type="match status" value="1"/>
</dbReference>
<dbReference type="AlphaFoldDB" id="A0A285HMY3"/>
<dbReference type="InterPro" id="IPR001647">
    <property type="entry name" value="HTH_TetR"/>
</dbReference>
<dbReference type="Pfam" id="PF00440">
    <property type="entry name" value="TetR_N"/>
    <property type="match status" value="1"/>
</dbReference>
<dbReference type="SUPFAM" id="SSF48498">
    <property type="entry name" value="Tetracyclin repressor-like, C-terminal domain"/>
    <property type="match status" value="1"/>
</dbReference>
<dbReference type="Gene3D" id="1.10.357.10">
    <property type="entry name" value="Tetracycline Repressor, domain 2"/>
    <property type="match status" value="1"/>
</dbReference>
<protein>
    <submittedName>
        <fullName evidence="4">DNA-binding transcriptional regulator, AcrR family</fullName>
    </submittedName>
</protein>
<dbReference type="PROSITE" id="PS50977">
    <property type="entry name" value="HTH_TETR_2"/>
    <property type="match status" value="1"/>
</dbReference>
<sequence>MATEAGKKRGRRPGASVTRQKVLDAARACFAREGYAAATIRKIAGEAGVDAALVMQFFGSKEELFAAVMSISPEALARFGAAFDGSAEGIGERVTRAYLDLWEGDPADSEPLLAMLRSAITNERAAEQLREFVQARLWDASGDKASVVRAGIASTMLIGVVLGRRVIRVPALVAEDRESIVAAVAPAIQVVLAPTTGS</sequence>
<dbReference type="GO" id="GO:0000976">
    <property type="term" value="F:transcription cis-regulatory region binding"/>
    <property type="evidence" value="ECO:0007669"/>
    <property type="project" value="TreeGrafter"/>
</dbReference>
<reference evidence="4 5" key="1">
    <citation type="submission" date="2017-09" db="EMBL/GenBank/DDBJ databases">
        <authorList>
            <person name="Ehlers B."/>
            <person name="Leendertz F.H."/>
        </authorList>
    </citation>
    <scope>NUCLEOTIDE SEQUENCE [LARGE SCALE GENOMIC DNA]</scope>
    <source>
        <strain evidence="4 5">CGMCC 4.6857</strain>
    </source>
</reference>
<dbReference type="Gene3D" id="1.10.10.60">
    <property type="entry name" value="Homeodomain-like"/>
    <property type="match status" value="1"/>
</dbReference>
<dbReference type="InterPro" id="IPR036271">
    <property type="entry name" value="Tet_transcr_reg_TetR-rel_C_sf"/>
</dbReference>
<dbReference type="SUPFAM" id="SSF46689">
    <property type="entry name" value="Homeodomain-like"/>
    <property type="match status" value="1"/>
</dbReference>
<dbReference type="Proteomes" id="UP000219612">
    <property type="component" value="Unassembled WGS sequence"/>
</dbReference>
<dbReference type="PANTHER" id="PTHR30055">
    <property type="entry name" value="HTH-TYPE TRANSCRIPTIONAL REGULATOR RUTR"/>
    <property type="match status" value="1"/>
</dbReference>
<evidence type="ECO:0000313" key="5">
    <source>
        <dbReference type="Proteomes" id="UP000219612"/>
    </source>
</evidence>
<evidence type="ECO:0000256" key="2">
    <source>
        <dbReference type="PROSITE-ProRule" id="PRU00335"/>
    </source>
</evidence>
<dbReference type="GO" id="GO:0003700">
    <property type="term" value="F:DNA-binding transcription factor activity"/>
    <property type="evidence" value="ECO:0007669"/>
    <property type="project" value="TreeGrafter"/>
</dbReference>
<dbReference type="OrthoDB" id="3210235at2"/>
<proteinExistence type="predicted"/>
<dbReference type="Pfam" id="PF17920">
    <property type="entry name" value="TetR_C_16"/>
    <property type="match status" value="1"/>
</dbReference>
<organism evidence="4 5">
    <name type="scientific">Paractinoplanes atraurantiacus</name>
    <dbReference type="NCBI Taxonomy" id="1036182"/>
    <lineage>
        <taxon>Bacteria</taxon>
        <taxon>Bacillati</taxon>
        <taxon>Actinomycetota</taxon>
        <taxon>Actinomycetes</taxon>
        <taxon>Micromonosporales</taxon>
        <taxon>Micromonosporaceae</taxon>
        <taxon>Paractinoplanes</taxon>
    </lineage>
</organism>
<evidence type="ECO:0000259" key="3">
    <source>
        <dbReference type="PROSITE" id="PS50977"/>
    </source>
</evidence>
<gene>
    <name evidence="4" type="ORF">SAMN05421748_10537</name>
</gene>
<dbReference type="InterPro" id="IPR050109">
    <property type="entry name" value="HTH-type_TetR-like_transc_reg"/>
</dbReference>
<keyword evidence="5" id="KW-1185">Reference proteome</keyword>
<feature type="domain" description="HTH tetR-type" evidence="3">
    <location>
        <begin position="16"/>
        <end position="76"/>
    </location>
</feature>
<accession>A0A285HMY3</accession>
<dbReference type="PRINTS" id="PR00455">
    <property type="entry name" value="HTHTETR"/>
</dbReference>
<dbReference type="InterPro" id="IPR041678">
    <property type="entry name" value="TetR_C_16"/>
</dbReference>
<dbReference type="InterPro" id="IPR009057">
    <property type="entry name" value="Homeodomain-like_sf"/>
</dbReference>
<keyword evidence="1 2" id="KW-0238">DNA-binding</keyword>
<dbReference type="EMBL" id="OBDY01000005">
    <property type="protein sequence ID" value="SNY37108.1"/>
    <property type="molecule type" value="Genomic_DNA"/>
</dbReference>
<feature type="DNA-binding region" description="H-T-H motif" evidence="2">
    <location>
        <begin position="39"/>
        <end position="58"/>
    </location>
</feature>
<name>A0A285HMY3_9ACTN</name>
<evidence type="ECO:0000256" key="1">
    <source>
        <dbReference type="ARBA" id="ARBA00023125"/>
    </source>
</evidence>
<dbReference type="RefSeq" id="WP_097320402.1">
    <property type="nucleotide sequence ID" value="NZ_OBDY01000005.1"/>
</dbReference>